<feature type="domain" description="C2H2-type" evidence="3">
    <location>
        <begin position="258"/>
        <end position="286"/>
    </location>
</feature>
<reference evidence="4" key="1">
    <citation type="submission" date="2023-06" db="EMBL/GenBank/DDBJ databases">
        <title>Genome-scale phylogeny and comparative genomics of the fungal order Sordariales.</title>
        <authorList>
            <consortium name="Lawrence Berkeley National Laboratory"/>
            <person name="Hensen N."/>
            <person name="Bonometti L."/>
            <person name="Westerberg I."/>
            <person name="Brannstrom I.O."/>
            <person name="Guillou S."/>
            <person name="Cros-Aarteil S."/>
            <person name="Calhoun S."/>
            <person name="Haridas S."/>
            <person name="Kuo A."/>
            <person name="Mondo S."/>
            <person name="Pangilinan J."/>
            <person name="Riley R."/>
            <person name="Labutti K."/>
            <person name="Andreopoulos B."/>
            <person name="Lipzen A."/>
            <person name="Chen C."/>
            <person name="Yanf M."/>
            <person name="Daum C."/>
            <person name="Ng V."/>
            <person name="Clum A."/>
            <person name="Steindorff A."/>
            <person name="Ohm R."/>
            <person name="Martin F."/>
            <person name="Silar P."/>
            <person name="Natvig D."/>
            <person name="Lalanne C."/>
            <person name="Gautier V."/>
            <person name="Ament-Velasquez S.L."/>
            <person name="Kruys A."/>
            <person name="Hutchinson M.I."/>
            <person name="Powell A.J."/>
            <person name="Barry K."/>
            <person name="Miller A.N."/>
            <person name="Grigoriev I.V."/>
            <person name="Debuchy R."/>
            <person name="Gladieux P."/>
            <person name="Thoren M.H."/>
            <person name="Johannesson H."/>
        </authorList>
    </citation>
    <scope>NUCLEOTIDE SEQUENCE</scope>
    <source>
        <strain evidence="4">CBS 540.89</strain>
    </source>
</reference>
<dbReference type="EMBL" id="JAUKTV010000002">
    <property type="protein sequence ID" value="KAK0744881.1"/>
    <property type="molecule type" value="Genomic_DNA"/>
</dbReference>
<dbReference type="PROSITE" id="PS00028">
    <property type="entry name" value="ZINC_FINGER_C2H2_1"/>
    <property type="match status" value="1"/>
</dbReference>
<dbReference type="SMART" id="SM00355">
    <property type="entry name" value="ZnF_C2H2"/>
    <property type="match status" value="2"/>
</dbReference>
<dbReference type="Gene3D" id="3.30.160.60">
    <property type="entry name" value="Classic Zinc Finger"/>
    <property type="match status" value="1"/>
</dbReference>
<evidence type="ECO:0000256" key="2">
    <source>
        <dbReference type="SAM" id="MobiDB-lite"/>
    </source>
</evidence>
<keyword evidence="5" id="KW-1185">Reference proteome</keyword>
<dbReference type="InterPro" id="IPR013087">
    <property type="entry name" value="Znf_C2H2_type"/>
</dbReference>
<accession>A0AA40EST9</accession>
<evidence type="ECO:0000313" key="5">
    <source>
        <dbReference type="Proteomes" id="UP001172159"/>
    </source>
</evidence>
<dbReference type="GO" id="GO:0008270">
    <property type="term" value="F:zinc ion binding"/>
    <property type="evidence" value="ECO:0007669"/>
    <property type="project" value="UniProtKB-KW"/>
</dbReference>
<protein>
    <recommendedName>
        <fullName evidence="3">C2H2-type domain-containing protein</fullName>
    </recommendedName>
</protein>
<keyword evidence="1" id="KW-0863">Zinc-finger</keyword>
<name>A0AA40EST9_9PEZI</name>
<dbReference type="Proteomes" id="UP001172159">
    <property type="component" value="Unassembled WGS sequence"/>
</dbReference>
<feature type="compositionally biased region" description="Basic and acidic residues" evidence="2">
    <location>
        <begin position="151"/>
        <end position="163"/>
    </location>
</feature>
<feature type="compositionally biased region" description="Pro residues" evidence="2">
    <location>
        <begin position="137"/>
        <end position="148"/>
    </location>
</feature>
<proteinExistence type="predicted"/>
<comment type="caution">
    <text evidence="4">The sequence shown here is derived from an EMBL/GenBank/DDBJ whole genome shotgun (WGS) entry which is preliminary data.</text>
</comment>
<dbReference type="PROSITE" id="PS50157">
    <property type="entry name" value="ZINC_FINGER_C2H2_2"/>
    <property type="match status" value="1"/>
</dbReference>
<gene>
    <name evidence="4" type="ORF">B0T21DRAFT_345011</name>
</gene>
<evidence type="ECO:0000313" key="4">
    <source>
        <dbReference type="EMBL" id="KAK0744881.1"/>
    </source>
</evidence>
<feature type="compositionally biased region" description="Polar residues" evidence="2">
    <location>
        <begin position="102"/>
        <end position="115"/>
    </location>
</feature>
<feature type="region of interest" description="Disordered" evidence="2">
    <location>
        <begin position="93"/>
        <end position="163"/>
    </location>
</feature>
<sequence>MGTSPIMHDGDPFLWLLWDDSSFFELDIDEVNSGYAGHVSFPRGLEDDQQSVQGQRNEWNGIETIPYDFGSVATDTSLDLFPALGFEIAITDNTTTPTNTTSAWTPLGWSTSPGTNPSPASDGPSSSPSQMSTFGPSPRPVAPRPIAPAPHSDHSFEPSNDRADRQIPRCEEALIVTAISHFPQLPLGSNVSGTPRRRRDGPFMPARERRKLEKPIKCPLCPKGRKGHDHSYAADLRKHIAARHKDQANQFGISTARIPCSVSGCSQTFARPDHVSRHVQRKHKGP</sequence>
<organism evidence="4 5">
    <name type="scientific">Apiosordaria backusii</name>
    <dbReference type="NCBI Taxonomy" id="314023"/>
    <lineage>
        <taxon>Eukaryota</taxon>
        <taxon>Fungi</taxon>
        <taxon>Dikarya</taxon>
        <taxon>Ascomycota</taxon>
        <taxon>Pezizomycotina</taxon>
        <taxon>Sordariomycetes</taxon>
        <taxon>Sordariomycetidae</taxon>
        <taxon>Sordariales</taxon>
        <taxon>Lasiosphaeriaceae</taxon>
        <taxon>Apiosordaria</taxon>
    </lineage>
</organism>
<keyword evidence="1" id="KW-0862">Zinc</keyword>
<keyword evidence="1" id="KW-0479">Metal-binding</keyword>
<evidence type="ECO:0000256" key="1">
    <source>
        <dbReference type="PROSITE-ProRule" id="PRU00042"/>
    </source>
</evidence>
<dbReference type="AlphaFoldDB" id="A0AA40EST9"/>
<feature type="compositionally biased region" description="Low complexity" evidence="2">
    <location>
        <begin position="117"/>
        <end position="136"/>
    </location>
</feature>
<evidence type="ECO:0000259" key="3">
    <source>
        <dbReference type="PROSITE" id="PS50157"/>
    </source>
</evidence>